<protein>
    <recommendedName>
        <fullName evidence="16">Diacylglycerol O-acyltransferase</fullName>
    </recommendedName>
</protein>
<dbReference type="InterPro" id="IPR009721">
    <property type="entry name" value="O-acyltransferase_WSD1_C"/>
</dbReference>
<dbReference type="InterPro" id="IPR045034">
    <property type="entry name" value="O-acyltransferase_WSD1-like"/>
</dbReference>
<evidence type="ECO:0000256" key="10">
    <source>
        <dbReference type="ARBA" id="ARBA00048109"/>
    </source>
</evidence>
<evidence type="ECO:0008006" key="16">
    <source>
        <dbReference type="Google" id="ProtNLM"/>
    </source>
</evidence>
<dbReference type="Proteomes" id="UP000824890">
    <property type="component" value="Unassembled WGS sequence"/>
</dbReference>
<comment type="catalytic activity">
    <reaction evidence="9">
        <text>a long chain fatty alcohol + a fatty acyl-CoA = a long-chain alcohol wax ester + CoA</text>
        <dbReference type="Rhea" id="RHEA:38443"/>
        <dbReference type="ChEBI" id="CHEBI:17135"/>
        <dbReference type="ChEBI" id="CHEBI:57287"/>
        <dbReference type="ChEBI" id="CHEBI:77636"/>
        <dbReference type="ChEBI" id="CHEBI:235323"/>
        <dbReference type="EC" id="2.3.1.75"/>
    </reaction>
</comment>
<feature type="domain" description="O-acyltransferase WSD1-like N-terminal" evidence="12">
    <location>
        <begin position="74"/>
        <end position="271"/>
    </location>
</feature>
<evidence type="ECO:0000256" key="7">
    <source>
        <dbReference type="ARBA" id="ARBA00023315"/>
    </source>
</evidence>
<evidence type="ECO:0000256" key="5">
    <source>
        <dbReference type="ARBA" id="ARBA00022679"/>
    </source>
</evidence>
<dbReference type="SUPFAM" id="SSF52777">
    <property type="entry name" value="CoA-dependent acyltransferases"/>
    <property type="match status" value="1"/>
</dbReference>
<keyword evidence="11" id="KW-1133">Transmembrane helix</keyword>
<evidence type="ECO:0000259" key="12">
    <source>
        <dbReference type="Pfam" id="PF03007"/>
    </source>
</evidence>
<sequence length="484" mass="53985">MEIDVGVIKEKKKETMSTGEEDGEPLSPMARVFQSPGNDCCVITMIGCKTKINADVIRSGLKENVSKHPRFSSKLSQDGLSWIKTQVNIEDHIFVADKDQNEIAEDGELFVEDYVSHLTMIPLDKSRPLWDIHILNIKTSDADAVCVIRSHHSLGDGTSLMSLLAACTQTTSHRDKATIPALKRHKRVYKDKVSWFVRLILAIFSSVRLIWNTFVDLVLFLAIALFLKDTKTPLKGDVGVKSIPKKFCHRTVSLDDLRVIKEAMSMTINDVLLGVTQAALSRYLNNFPGKIRLTAGVFVNLMPDTGIQCTYQRLNQLWIGKKHSLLPALAFSSTEFIFNAFGAKLGGTLLKRLVSNTTTFISNMIGPTDEISFHGHPIVYIAPSVYGHAHMVISIAVDPNVIPSPHQLSDEIEDSLKAIKAALLERGLLYSNTVLPFNYQRKCCEYSKFGLTLGWSIHLSQDKDNMIKMGLDMKGWRVVDVLSP</sequence>
<feature type="domain" description="O-acyltransferase WSD1 C-terminal" evidence="13">
    <location>
        <begin position="320"/>
        <end position="420"/>
    </location>
</feature>
<organism evidence="14 15">
    <name type="scientific">Brassica napus</name>
    <name type="common">Rape</name>
    <dbReference type="NCBI Taxonomy" id="3708"/>
    <lineage>
        <taxon>Eukaryota</taxon>
        <taxon>Viridiplantae</taxon>
        <taxon>Streptophyta</taxon>
        <taxon>Embryophyta</taxon>
        <taxon>Tracheophyta</taxon>
        <taxon>Spermatophyta</taxon>
        <taxon>Magnoliopsida</taxon>
        <taxon>eudicotyledons</taxon>
        <taxon>Gunneridae</taxon>
        <taxon>Pentapetalae</taxon>
        <taxon>rosids</taxon>
        <taxon>malvids</taxon>
        <taxon>Brassicales</taxon>
        <taxon>Brassicaceae</taxon>
        <taxon>Brassiceae</taxon>
        <taxon>Brassica</taxon>
    </lineage>
</organism>
<dbReference type="PANTHER" id="PTHR31650:SF55">
    <property type="entry name" value="BNAA04G11680D PROTEIN"/>
    <property type="match status" value="1"/>
</dbReference>
<dbReference type="PANTHER" id="PTHR31650">
    <property type="entry name" value="O-ACYLTRANSFERASE (WSD1-LIKE) FAMILY PROTEIN"/>
    <property type="match status" value="1"/>
</dbReference>
<accession>A0ABQ7ZZX5</accession>
<name>A0ABQ7ZZX5_BRANA</name>
<evidence type="ECO:0000313" key="15">
    <source>
        <dbReference type="Proteomes" id="UP000824890"/>
    </source>
</evidence>
<comment type="pathway">
    <text evidence="3">Glycerolipid metabolism; triacylglycerol biosynthesis.</text>
</comment>
<comment type="catalytic activity">
    <reaction evidence="10">
        <text>an acyl-CoA + a 1,2-diacyl-sn-glycerol = a triacyl-sn-glycerol + CoA</text>
        <dbReference type="Rhea" id="RHEA:10868"/>
        <dbReference type="ChEBI" id="CHEBI:17815"/>
        <dbReference type="ChEBI" id="CHEBI:57287"/>
        <dbReference type="ChEBI" id="CHEBI:58342"/>
        <dbReference type="ChEBI" id="CHEBI:64615"/>
        <dbReference type="EC" id="2.3.1.20"/>
    </reaction>
</comment>
<proteinExistence type="inferred from homology"/>
<keyword evidence="11" id="KW-0472">Membrane</keyword>
<keyword evidence="15" id="KW-1185">Reference proteome</keyword>
<evidence type="ECO:0000313" key="14">
    <source>
        <dbReference type="EMBL" id="KAH0885806.1"/>
    </source>
</evidence>
<comment type="pathway">
    <text evidence="4">Lipid metabolism.</text>
</comment>
<dbReference type="Pfam" id="PF06974">
    <property type="entry name" value="WS_DGAT_C"/>
    <property type="match status" value="1"/>
</dbReference>
<reference evidence="14 15" key="1">
    <citation type="submission" date="2021-05" db="EMBL/GenBank/DDBJ databases">
        <title>Genome Assembly of Synthetic Allotetraploid Brassica napus Reveals Homoeologous Exchanges between Subgenomes.</title>
        <authorList>
            <person name="Davis J.T."/>
        </authorList>
    </citation>
    <scope>NUCLEOTIDE SEQUENCE [LARGE SCALE GENOMIC DNA]</scope>
    <source>
        <strain evidence="15">cv. Da-Ae</strain>
        <tissue evidence="14">Seedling</tissue>
    </source>
</reference>
<dbReference type="Pfam" id="PF03007">
    <property type="entry name" value="WS_DGAT_cat"/>
    <property type="match status" value="1"/>
</dbReference>
<feature type="transmembrane region" description="Helical" evidence="11">
    <location>
        <begin position="195"/>
        <end position="227"/>
    </location>
</feature>
<dbReference type="EMBL" id="JAGKQM010000014">
    <property type="protein sequence ID" value="KAH0885806.1"/>
    <property type="molecule type" value="Genomic_DNA"/>
</dbReference>
<comment type="caution">
    <text evidence="14">The sequence shown here is derived from an EMBL/GenBank/DDBJ whole genome shotgun (WGS) entry which is preliminary data.</text>
</comment>
<evidence type="ECO:0000256" key="1">
    <source>
        <dbReference type="ARBA" id="ARBA00004162"/>
    </source>
</evidence>
<evidence type="ECO:0000256" key="3">
    <source>
        <dbReference type="ARBA" id="ARBA00004771"/>
    </source>
</evidence>
<keyword evidence="5" id="KW-0808">Transferase</keyword>
<keyword evidence="6" id="KW-0256">Endoplasmic reticulum</keyword>
<gene>
    <name evidence="14" type="ORF">HID58_061902</name>
</gene>
<keyword evidence="11" id="KW-0812">Transmembrane</keyword>
<evidence type="ECO:0000256" key="11">
    <source>
        <dbReference type="SAM" id="Phobius"/>
    </source>
</evidence>
<evidence type="ECO:0000256" key="4">
    <source>
        <dbReference type="ARBA" id="ARBA00005189"/>
    </source>
</evidence>
<comment type="similarity">
    <text evidence="8">In the N-terminal section; belongs to the long-chain O-acyltransferase family.</text>
</comment>
<dbReference type="InterPro" id="IPR023213">
    <property type="entry name" value="CAT-like_dom_sf"/>
</dbReference>
<dbReference type="InterPro" id="IPR004255">
    <property type="entry name" value="O-acyltransferase_WSD1_N"/>
</dbReference>
<evidence type="ECO:0000256" key="6">
    <source>
        <dbReference type="ARBA" id="ARBA00022824"/>
    </source>
</evidence>
<evidence type="ECO:0000256" key="2">
    <source>
        <dbReference type="ARBA" id="ARBA00004586"/>
    </source>
</evidence>
<dbReference type="Gene3D" id="3.30.559.10">
    <property type="entry name" value="Chloramphenicol acetyltransferase-like domain"/>
    <property type="match status" value="1"/>
</dbReference>
<evidence type="ECO:0000259" key="13">
    <source>
        <dbReference type="Pfam" id="PF06974"/>
    </source>
</evidence>
<keyword evidence="7" id="KW-0012">Acyltransferase</keyword>
<comment type="subcellular location">
    <subcellularLocation>
        <location evidence="1">Cell membrane</location>
        <topology evidence="1">Single-pass membrane protein</topology>
    </subcellularLocation>
    <subcellularLocation>
        <location evidence="2">Endoplasmic reticulum membrane</location>
    </subcellularLocation>
</comment>
<evidence type="ECO:0000256" key="9">
    <source>
        <dbReference type="ARBA" id="ARBA00047604"/>
    </source>
</evidence>
<evidence type="ECO:0000256" key="8">
    <source>
        <dbReference type="ARBA" id="ARBA00024360"/>
    </source>
</evidence>